<feature type="coiled-coil region" evidence="11">
    <location>
        <begin position="447"/>
        <end position="474"/>
    </location>
</feature>
<gene>
    <name evidence="14" type="primary">nadB</name>
    <name evidence="14" type="ORF">DGMP_34270</name>
</gene>
<protein>
    <recommendedName>
        <fullName evidence="4 9">L-aspartate oxidase</fullName>
        <ecNumber evidence="4 9">1.4.3.16</ecNumber>
    </recommendedName>
</protein>
<name>A0A8D5JII6_9BACT</name>
<reference evidence="14" key="1">
    <citation type="submission" date="2020-09" db="EMBL/GenBank/DDBJ databases">
        <title>Desulfogranum mesoprofundum gen. nov., sp. nov., a novel mesophilic, sulfate-reducing chemolithoautotroph isolated from a deep-sea hydrothermal vent chimney in the Suiyo Seamount.</title>
        <authorList>
            <person name="Hashimoto Y."/>
            <person name="Nakagawa S."/>
        </authorList>
    </citation>
    <scope>NUCLEOTIDE SEQUENCE</scope>
    <source>
        <strain evidence="14">KT2</strain>
    </source>
</reference>
<dbReference type="EC" id="1.4.3.16" evidence="4 9"/>
<evidence type="ECO:0000256" key="11">
    <source>
        <dbReference type="SAM" id="Coils"/>
    </source>
</evidence>
<dbReference type="InterPro" id="IPR015939">
    <property type="entry name" value="Fum_Rdtase/Succ_DH_flav-like_C"/>
</dbReference>
<dbReference type="KEGG" id="dbk:DGMP_34270"/>
<dbReference type="PANTHER" id="PTHR42716">
    <property type="entry name" value="L-ASPARTATE OXIDASE"/>
    <property type="match status" value="1"/>
</dbReference>
<evidence type="ECO:0000256" key="2">
    <source>
        <dbReference type="ARBA" id="ARBA00004950"/>
    </source>
</evidence>
<feature type="domain" description="FAD-dependent oxidoreductase 2 FAD-binding" evidence="12">
    <location>
        <begin position="4"/>
        <end position="384"/>
    </location>
</feature>
<dbReference type="NCBIfam" id="NF006567">
    <property type="entry name" value="PRK09077.1"/>
    <property type="match status" value="1"/>
</dbReference>
<dbReference type="GO" id="GO:0034628">
    <property type="term" value="P:'de novo' NAD+ biosynthetic process from L-aspartate"/>
    <property type="evidence" value="ECO:0007669"/>
    <property type="project" value="TreeGrafter"/>
</dbReference>
<comment type="similarity">
    <text evidence="3 10">Belongs to the FAD-dependent oxidoreductase 2 family. NadB subfamily.</text>
</comment>
<evidence type="ECO:0000256" key="7">
    <source>
        <dbReference type="ARBA" id="ARBA00023002"/>
    </source>
</evidence>
<keyword evidence="7 10" id="KW-0560">Oxidoreductase</keyword>
<evidence type="ECO:0000256" key="3">
    <source>
        <dbReference type="ARBA" id="ARBA00008562"/>
    </source>
</evidence>
<dbReference type="FunFam" id="3.90.700.10:FF:000002">
    <property type="entry name" value="L-aspartate oxidase"/>
    <property type="match status" value="1"/>
</dbReference>
<evidence type="ECO:0000313" key="14">
    <source>
        <dbReference type="EMBL" id="BCL62734.1"/>
    </source>
</evidence>
<evidence type="ECO:0000256" key="6">
    <source>
        <dbReference type="ARBA" id="ARBA00022827"/>
    </source>
</evidence>
<evidence type="ECO:0000256" key="1">
    <source>
        <dbReference type="ARBA" id="ARBA00001974"/>
    </source>
</evidence>
<keyword evidence="5 10" id="KW-0285">Flavoprotein</keyword>
<keyword evidence="10" id="KW-0662">Pyridine nucleotide biosynthesis</keyword>
<proteinExistence type="inferred from homology"/>
<dbReference type="PIRSF" id="PIRSF000171">
    <property type="entry name" value="SDHA_APRA_LASPO"/>
    <property type="match status" value="1"/>
</dbReference>
<sequence length="539" mass="59718">MESDFLVIGSGIAGLSFALKAASLGSVTIVTKKKQVDSATNLAQGGIAAVLDKSDDFENHIKDTLDSGAGLCDEKIVRMVIKDGPERIHELICLGVDFVKNSDGSLSLGKEGGHSQRRVAHAFDLTGREIERALIDKVQKKKNIRVLENHTCIELITEERINLYGEKKIKCVGAFVLNEEGNIEAFMSKVVLLCTGGAGKVYLYTSNPDIATGDGIALAFRAGATVANMEFVQFHPTCLYHLNAKNFLISEAVRGEGAVLVNKKGERFIEKYEPVRKELATRDKVARAIDEEMKKTGVDCVYLDISSRKASFIKNRFPAIYGKCMSLGIDITSKPIPVVPAAHYLCGGILTNEVGESSVENLFSIGESACTGLHGGNRLASNSLLEALVYAEKAFVYNKNRWPLIAPGQFSPEPKVVKTDEINLEEEIIVNHNWDIIRRVMWNYVGISRKESRLKMAEKQMRTLRIEIGKIVRKYKKTSAIMELYNLSVVASLIIRAALKRKESRGLHYIVDYPSQDEKQRHWNTFSRADLDDISGIGF</sequence>
<comment type="subcellular location">
    <subcellularLocation>
        <location evidence="10">Cytoplasm</location>
    </subcellularLocation>
</comment>
<dbReference type="Proteomes" id="UP000826725">
    <property type="component" value="Chromosome"/>
</dbReference>
<comment type="cofactor">
    <cofactor evidence="1 10">
        <name>FAD</name>
        <dbReference type="ChEBI" id="CHEBI:57692"/>
    </cofactor>
</comment>
<dbReference type="InterPro" id="IPR003953">
    <property type="entry name" value="FAD-dep_OxRdtase_2_FAD-bd"/>
</dbReference>
<evidence type="ECO:0000259" key="12">
    <source>
        <dbReference type="Pfam" id="PF00890"/>
    </source>
</evidence>
<dbReference type="GO" id="GO:0008734">
    <property type="term" value="F:L-aspartate oxidase activity"/>
    <property type="evidence" value="ECO:0007669"/>
    <property type="project" value="UniProtKB-UniRule"/>
</dbReference>
<organism evidence="14 15">
    <name type="scientific">Desulfomarina profundi</name>
    <dbReference type="NCBI Taxonomy" id="2772557"/>
    <lineage>
        <taxon>Bacteria</taxon>
        <taxon>Pseudomonadati</taxon>
        <taxon>Thermodesulfobacteriota</taxon>
        <taxon>Desulfobulbia</taxon>
        <taxon>Desulfobulbales</taxon>
        <taxon>Desulfobulbaceae</taxon>
        <taxon>Desulfomarina</taxon>
    </lineage>
</organism>
<comment type="function">
    <text evidence="10">Catalyzes the oxidation of L-aspartate to iminoaspartate.</text>
</comment>
<keyword evidence="15" id="KW-1185">Reference proteome</keyword>
<dbReference type="PANTHER" id="PTHR42716:SF2">
    <property type="entry name" value="L-ASPARTATE OXIDASE, CHLOROPLASTIC"/>
    <property type="match status" value="1"/>
</dbReference>
<dbReference type="EMBL" id="AP024086">
    <property type="protein sequence ID" value="BCL62734.1"/>
    <property type="molecule type" value="Genomic_DNA"/>
</dbReference>
<feature type="domain" description="Fumarate reductase/succinate dehydrogenase flavoprotein-like C-terminal" evidence="13">
    <location>
        <begin position="438"/>
        <end position="523"/>
    </location>
</feature>
<comment type="catalytic activity">
    <reaction evidence="8">
        <text>L-aspartate + O2 = iminosuccinate + H2O2</text>
        <dbReference type="Rhea" id="RHEA:25876"/>
        <dbReference type="ChEBI" id="CHEBI:15379"/>
        <dbReference type="ChEBI" id="CHEBI:16240"/>
        <dbReference type="ChEBI" id="CHEBI:29991"/>
        <dbReference type="ChEBI" id="CHEBI:77875"/>
        <dbReference type="EC" id="1.4.3.16"/>
    </reaction>
    <physiologicalReaction direction="left-to-right" evidence="8">
        <dbReference type="Rhea" id="RHEA:25877"/>
    </physiologicalReaction>
</comment>
<evidence type="ECO:0000256" key="4">
    <source>
        <dbReference type="ARBA" id="ARBA00012173"/>
    </source>
</evidence>
<evidence type="ECO:0000256" key="8">
    <source>
        <dbReference type="ARBA" id="ARBA00048305"/>
    </source>
</evidence>
<evidence type="ECO:0000259" key="13">
    <source>
        <dbReference type="Pfam" id="PF02910"/>
    </source>
</evidence>
<dbReference type="AlphaFoldDB" id="A0A8D5JII6"/>
<dbReference type="Pfam" id="PF02910">
    <property type="entry name" value="Succ_DH_flav_C"/>
    <property type="match status" value="1"/>
</dbReference>
<evidence type="ECO:0000256" key="5">
    <source>
        <dbReference type="ARBA" id="ARBA00022630"/>
    </source>
</evidence>
<evidence type="ECO:0000256" key="9">
    <source>
        <dbReference type="NCBIfam" id="TIGR00551"/>
    </source>
</evidence>
<dbReference type="InterPro" id="IPR005288">
    <property type="entry name" value="NadB"/>
</dbReference>
<comment type="pathway">
    <text evidence="2 10">Cofactor biosynthesis; NAD(+) biosynthesis; iminoaspartate from L-aspartate (oxidase route): step 1/1.</text>
</comment>
<keyword evidence="6 10" id="KW-0274">FAD</keyword>
<evidence type="ECO:0000256" key="10">
    <source>
        <dbReference type="RuleBase" id="RU362049"/>
    </source>
</evidence>
<evidence type="ECO:0000313" key="15">
    <source>
        <dbReference type="Proteomes" id="UP000826725"/>
    </source>
</evidence>
<keyword evidence="11" id="KW-0175">Coiled coil</keyword>
<dbReference type="GO" id="GO:0005737">
    <property type="term" value="C:cytoplasm"/>
    <property type="evidence" value="ECO:0007669"/>
    <property type="project" value="UniProtKB-SubCell"/>
</dbReference>
<dbReference type="RefSeq" id="WP_228855064.1">
    <property type="nucleotide sequence ID" value="NZ_AP024086.1"/>
</dbReference>
<dbReference type="FunFam" id="1.20.58.100:FF:000002">
    <property type="entry name" value="L-aspartate oxidase"/>
    <property type="match status" value="1"/>
</dbReference>
<accession>A0A8D5JII6</accession>
<dbReference type="NCBIfam" id="TIGR00551">
    <property type="entry name" value="nadB"/>
    <property type="match status" value="1"/>
</dbReference>
<dbReference type="Pfam" id="PF00890">
    <property type="entry name" value="FAD_binding_2"/>
    <property type="match status" value="1"/>
</dbReference>